<keyword evidence="1" id="KW-0175">Coiled coil</keyword>
<feature type="coiled-coil region" evidence="1">
    <location>
        <begin position="113"/>
        <end position="140"/>
    </location>
</feature>
<evidence type="ECO:0000313" key="4">
    <source>
        <dbReference type="Proteomes" id="UP001217089"/>
    </source>
</evidence>
<dbReference type="PANTHER" id="PTHR15904">
    <property type="entry name" value="FAM13"/>
    <property type="match status" value="1"/>
</dbReference>
<organism evidence="3 4">
    <name type="scientific">Tegillarca granosa</name>
    <name type="common">Malaysian cockle</name>
    <name type="synonym">Anadara granosa</name>
    <dbReference type="NCBI Taxonomy" id="220873"/>
    <lineage>
        <taxon>Eukaryota</taxon>
        <taxon>Metazoa</taxon>
        <taxon>Spiralia</taxon>
        <taxon>Lophotrochozoa</taxon>
        <taxon>Mollusca</taxon>
        <taxon>Bivalvia</taxon>
        <taxon>Autobranchia</taxon>
        <taxon>Pteriomorphia</taxon>
        <taxon>Arcoida</taxon>
        <taxon>Arcoidea</taxon>
        <taxon>Arcidae</taxon>
        <taxon>Tegillarca</taxon>
    </lineage>
</organism>
<dbReference type="PANTHER" id="PTHR15904:SF17">
    <property type="entry name" value="RHO-GAP DOMAIN-CONTAINING PROTEIN"/>
    <property type="match status" value="1"/>
</dbReference>
<name>A0ABQ9FRI0_TEGGR</name>
<feature type="compositionally biased region" description="Basic and acidic residues" evidence="2">
    <location>
        <begin position="74"/>
        <end position="85"/>
    </location>
</feature>
<gene>
    <name evidence="3" type="ORF">KUTeg_004383</name>
</gene>
<keyword evidence="4" id="KW-1185">Reference proteome</keyword>
<protein>
    <submittedName>
        <fullName evidence="3">Uncharacterized protein</fullName>
    </submittedName>
</protein>
<evidence type="ECO:0000313" key="3">
    <source>
        <dbReference type="EMBL" id="KAJ8319292.1"/>
    </source>
</evidence>
<accession>A0ABQ9FRI0</accession>
<dbReference type="EMBL" id="JARBDR010000214">
    <property type="protein sequence ID" value="KAJ8319292.1"/>
    <property type="molecule type" value="Genomic_DNA"/>
</dbReference>
<dbReference type="InterPro" id="IPR039102">
    <property type="entry name" value="FAM13"/>
</dbReference>
<evidence type="ECO:0000256" key="1">
    <source>
        <dbReference type="SAM" id="Coils"/>
    </source>
</evidence>
<dbReference type="Proteomes" id="UP001217089">
    <property type="component" value="Unassembled WGS sequence"/>
</dbReference>
<evidence type="ECO:0000256" key="2">
    <source>
        <dbReference type="SAM" id="MobiDB-lite"/>
    </source>
</evidence>
<reference evidence="3 4" key="1">
    <citation type="submission" date="2022-12" db="EMBL/GenBank/DDBJ databases">
        <title>Chromosome-level genome of Tegillarca granosa.</title>
        <authorList>
            <person name="Kim J."/>
        </authorList>
    </citation>
    <scope>NUCLEOTIDE SEQUENCE [LARGE SCALE GENOMIC DNA]</scope>
    <source>
        <strain evidence="3">Teg-2019</strain>
        <tissue evidence="3">Adductor muscle</tissue>
    </source>
</reference>
<sequence length="151" mass="17264">MFITFCSKFSGELKTVPEDLPFDLETAQGINAKDHRNPIVVPTADADDEDREGDEDVLGTMDFAVTRDFSIIPESDRPIPVDRSGHSPKAKRKLELQNDKNMSGDVNLHEMSVSELEDELLRSKSDKKKLRRLLRNFEEEFFQTHGSCVFY</sequence>
<comment type="caution">
    <text evidence="3">The sequence shown here is derived from an EMBL/GenBank/DDBJ whole genome shotgun (WGS) entry which is preliminary data.</text>
</comment>
<proteinExistence type="predicted"/>
<feature type="region of interest" description="Disordered" evidence="2">
    <location>
        <begin position="74"/>
        <end position="93"/>
    </location>
</feature>